<accession>A0AAW0NXS8</accession>
<feature type="region of interest" description="Disordered" evidence="1">
    <location>
        <begin position="222"/>
        <end position="273"/>
    </location>
</feature>
<proteinExistence type="predicted"/>
<evidence type="ECO:0000313" key="2">
    <source>
        <dbReference type="EMBL" id="KAK7904630.1"/>
    </source>
</evidence>
<feature type="compositionally biased region" description="Basic and acidic residues" evidence="1">
    <location>
        <begin position="309"/>
        <end position="339"/>
    </location>
</feature>
<feature type="region of interest" description="Disordered" evidence="1">
    <location>
        <begin position="307"/>
        <end position="339"/>
    </location>
</feature>
<feature type="region of interest" description="Disordered" evidence="1">
    <location>
        <begin position="33"/>
        <end position="58"/>
    </location>
</feature>
<evidence type="ECO:0000313" key="3">
    <source>
        <dbReference type="Proteomes" id="UP001460270"/>
    </source>
</evidence>
<name>A0AAW0NXS8_9GOBI</name>
<protein>
    <submittedName>
        <fullName evidence="2">Uncharacterized protein</fullName>
    </submittedName>
</protein>
<keyword evidence="3" id="KW-1185">Reference proteome</keyword>
<sequence length="339" mass="39485">MTGQMSLDHAKQVSKLKRDKEEACNATKIFQKELEQQPQLKKSKSENWESSKKEMGDKMLQMKEAMMKLEKNMFQTQASLEEQKQETQTTLDRAEMIQTQLKEEKETSKELREQIKTPTAAFAKSNTGEDGGEGEQKKAARWSLEAAVAKFETERKKMQLDFESVKEAVMNYKQSAEEEMKHLSHKLEMKEKAEVVVEKEIEQEEVESLKTAQDVKISEIEKETTTSTEWKEQKTSAANEKLNPISLVRTRRLSTKRRRDKQKPRIFREKMEKVQEEVTEAKKTEEEEVQTTNEACQIPKEALMKNKKHQEEVESVKTAQDVKVREIEKKTTTSTEQKD</sequence>
<feature type="compositionally biased region" description="Basic and acidic residues" evidence="1">
    <location>
        <begin position="8"/>
        <end position="21"/>
    </location>
</feature>
<feature type="region of interest" description="Disordered" evidence="1">
    <location>
        <begin position="1"/>
        <end position="21"/>
    </location>
</feature>
<gene>
    <name evidence="2" type="ORF">WMY93_017237</name>
</gene>
<organism evidence="2 3">
    <name type="scientific">Mugilogobius chulae</name>
    <name type="common">yellowstripe goby</name>
    <dbReference type="NCBI Taxonomy" id="88201"/>
    <lineage>
        <taxon>Eukaryota</taxon>
        <taxon>Metazoa</taxon>
        <taxon>Chordata</taxon>
        <taxon>Craniata</taxon>
        <taxon>Vertebrata</taxon>
        <taxon>Euteleostomi</taxon>
        <taxon>Actinopterygii</taxon>
        <taxon>Neopterygii</taxon>
        <taxon>Teleostei</taxon>
        <taxon>Neoteleostei</taxon>
        <taxon>Acanthomorphata</taxon>
        <taxon>Gobiaria</taxon>
        <taxon>Gobiiformes</taxon>
        <taxon>Gobioidei</taxon>
        <taxon>Gobiidae</taxon>
        <taxon>Gobionellinae</taxon>
        <taxon>Mugilogobius</taxon>
    </lineage>
</organism>
<feature type="compositionally biased region" description="Basic and acidic residues" evidence="1">
    <location>
        <begin position="222"/>
        <end position="234"/>
    </location>
</feature>
<comment type="caution">
    <text evidence="2">The sequence shown here is derived from an EMBL/GenBank/DDBJ whole genome shotgun (WGS) entry which is preliminary data.</text>
</comment>
<feature type="compositionally biased region" description="Basic and acidic residues" evidence="1">
    <location>
        <begin position="43"/>
        <end position="58"/>
    </location>
</feature>
<dbReference type="Proteomes" id="UP001460270">
    <property type="component" value="Unassembled WGS sequence"/>
</dbReference>
<evidence type="ECO:0000256" key="1">
    <source>
        <dbReference type="SAM" id="MobiDB-lite"/>
    </source>
</evidence>
<feature type="region of interest" description="Disordered" evidence="1">
    <location>
        <begin position="103"/>
        <end position="138"/>
    </location>
</feature>
<dbReference type="EMBL" id="JBBPFD010000012">
    <property type="protein sequence ID" value="KAK7904630.1"/>
    <property type="molecule type" value="Genomic_DNA"/>
</dbReference>
<feature type="compositionally biased region" description="Basic residues" evidence="1">
    <location>
        <begin position="249"/>
        <end position="265"/>
    </location>
</feature>
<dbReference type="AlphaFoldDB" id="A0AAW0NXS8"/>
<reference evidence="3" key="1">
    <citation type="submission" date="2024-04" db="EMBL/GenBank/DDBJ databases">
        <title>Salinicola lusitanus LLJ914,a marine bacterium isolated from the Okinawa Trough.</title>
        <authorList>
            <person name="Li J."/>
        </authorList>
    </citation>
    <scope>NUCLEOTIDE SEQUENCE [LARGE SCALE GENOMIC DNA]</scope>
</reference>
<feature type="compositionally biased region" description="Basic and acidic residues" evidence="1">
    <location>
        <begin position="103"/>
        <end position="115"/>
    </location>
</feature>